<sequence>MRQTNIDTSIIDYDQLQQLVSRNQVFLRDFLLVLCAIIIFVILIVFILFVLAIGRNVETEELEKLKLQHQYLANLDYRNI</sequence>
<accession>A0A0N6WHU4</accession>
<organismHost>
    <name type="scientific">Lepidoptera</name>
    <name type="common">moths &amp; butterflies</name>
    <dbReference type="NCBI Taxonomy" id="7088"/>
</organismHost>
<protein>
    <submittedName>
        <fullName evidence="2">ORF-85</fullName>
    </submittedName>
</protein>
<feature type="transmembrane region" description="Helical" evidence="1">
    <location>
        <begin position="30"/>
        <end position="54"/>
    </location>
</feature>
<evidence type="ECO:0000256" key="1">
    <source>
        <dbReference type="SAM" id="Phobius"/>
    </source>
</evidence>
<organism evidence="2">
    <name type="scientific">Buzura suppressaria nuclear polyhedrosis virus</name>
    <name type="common">BsNPV</name>
    <dbReference type="NCBI Taxonomy" id="74320"/>
    <lineage>
        <taxon>Viruses</taxon>
        <taxon>Viruses incertae sedis</taxon>
        <taxon>Naldaviricetes</taxon>
        <taxon>Lefavirales</taxon>
        <taxon>Baculoviridae</taxon>
        <taxon>Alphabaculovirus</taxon>
        <taxon>Alphabaculovirus busuppressariae</taxon>
    </lineage>
</organism>
<dbReference type="Pfam" id="PF06143">
    <property type="entry name" value="Baculo_11_kDa"/>
    <property type="match status" value="1"/>
</dbReference>
<evidence type="ECO:0000313" key="2">
    <source>
        <dbReference type="EMBL" id="AKN91055.1"/>
    </source>
</evidence>
<keyword evidence="1" id="KW-1133">Transmembrane helix</keyword>
<keyword evidence="1" id="KW-0472">Membrane</keyword>
<proteinExistence type="predicted"/>
<name>A0A0N6WHU4_NPVBS</name>
<keyword evidence="1" id="KW-0812">Transmembrane</keyword>
<dbReference type="EMBL" id="KM986882">
    <property type="protein sequence ID" value="AKN91055.1"/>
    <property type="molecule type" value="Genomic_DNA"/>
</dbReference>
<reference evidence="2" key="1">
    <citation type="submission" date="2014-10" db="EMBL/GenBank/DDBJ databases">
        <authorList>
            <person name="Robin F."/>
            <person name="Le Brun C."/>
        </authorList>
    </citation>
    <scope>NUCLEOTIDE SEQUENCE</scope>
    <source>
        <strain evidence="2">Guangxi</strain>
    </source>
</reference>
<dbReference type="InterPro" id="IPR009313">
    <property type="entry name" value="Baculo_11_kDa"/>
</dbReference>